<dbReference type="AlphaFoldDB" id="A0A8X6QYH5"/>
<dbReference type="Proteomes" id="UP000887013">
    <property type="component" value="Unassembled WGS sequence"/>
</dbReference>
<reference evidence="1" key="1">
    <citation type="submission" date="2020-08" db="EMBL/GenBank/DDBJ databases">
        <title>Multicomponent nature underlies the extraordinary mechanical properties of spider dragline silk.</title>
        <authorList>
            <person name="Kono N."/>
            <person name="Nakamura H."/>
            <person name="Mori M."/>
            <person name="Yoshida Y."/>
            <person name="Ohtoshi R."/>
            <person name="Malay A.D."/>
            <person name="Moran D.A.P."/>
            <person name="Tomita M."/>
            <person name="Numata K."/>
            <person name="Arakawa K."/>
        </authorList>
    </citation>
    <scope>NUCLEOTIDE SEQUENCE</scope>
</reference>
<gene>
    <name evidence="1" type="ORF">NPIL_287871</name>
</gene>
<accession>A0A8X6QYH5</accession>
<proteinExistence type="predicted"/>
<feature type="non-terminal residue" evidence="1">
    <location>
        <position position="1"/>
    </location>
</feature>
<protein>
    <submittedName>
        <fullName evidence="1">Uncharacterized protein</fullName>
    </submittedName>
</protein>
<organism evidence="1 2">
    <name type="scientific">Nephila pilipes</name>
    <name type="common">Giant wood spider</name>
    <name type="synonym">Nephila maculata</name>
    <dbReference type="NCBI Taxonomy" id="299642"/>
    <lineage>
        <taxon>Eukaryota</taxon>
        <taxon>Metazoa</taxon>
        <taxon>Ecdysozoa</taxon>
        <taxon>Arthropoda</taxon>
        <taxon>Chelicerata</taxon>
        <taxon>Arachnida</taxon>
        <taxon>Araneae</taxon>
        <taxon>Araneomorphae</taxon>
        <taxon>Entelegynae</taxon>
        <taxon>Araneoidea</taxon>
        <taxon>Nephilidae</taxon>
        <taxon>Nephila</taxon>
    </lineage>
</organism>
<evidence type="ECO:0000313" key="1">
    <source>
        <dbReference type="EMBL" id="GFU54628.1"/>
    </source>
</evidence>
<comment type="caution">
    <text evidence="1">The sequence shown here is derived from an EMBL/GenBank/DDBJ whole genome shotgun (WGS) entry which is preliminary data.</text>
</comment>
<name>A0A8X6QYH5_NEPPI</name>
<evidence type="ECO:0000313" key="2">
    <source>
        <dbReference type="Proteomes" id="UP000887013"/>
    </source>
</evidence>
<dbReference type="EMBL" id="BMAW01039124">
    <property type="protein sequence ID" value="GFU54628.1"/>
    <property type="molecule type" value="Genomic_DNA"/>
</dbReference>
<keyword evidence="2" id="KW-1185">Reference proteome</keyword>
<sequence>SLPRIFCVETRNCSCEQPLPMPIQLILGSIFHPSLGQHYLRNHVSPDDTVRSLLFRLINSNISIEEIHKT</sequence>